<evidence type="ECO:0000313" key="8">
    <source>
        <dbReference type="EMBL" id="AOS43844.1"/>
    </source>
</evidence>
<sequence length="208" mass="22048">MKTLRVPLLLFVLPAVLLAFAPARHGLVLLDRSAVAAGEVWRLWTGHWVHFSASHLGWNLAVLLAAGTWLERQRPGLLLRHTVIAAPLIGLAVLIGEPALQAYGGLSGLATSVVVLLGLHQLRSGGASRWLWTGLLALVAVKTTGDAIRAETSLVAFALPGVRLSTTAHFAGALSALLHEGLGCLRRSKMTPPGPVTGSRRQDSGYYP</sequence>
<evidence type="ECO:0000313" key="9">
    <source>
        <dbReference type="Proteomes" id="UP000095228"/>
    </source>
</evidence>
<dbReference type="OrthoDB" id="196054at2"/>
<protein>
    <submittedName>
        <fullName evidence="8">Rhomboid family protein</fullName>
    </submittedName>
</protein>
<dbReference type="InterPro" id="IPR035952">
    <property type="entry name" value="Rhomboid-like_sf"/>
</dbReference>
<dbReference type="STRING" id="1838286.Verru16b_00902"/>
<dbReference type="KEGG" id="obg:Verru16b_00902"/>
<dbReference type="SUPFAM" id="SSF144091">
    <property type="entry name" value="Rhomboid-like"/>
    <property type="match status" value="1"/>
</dbReference>
<evidence type="ECO:0000256" key="2">
    <source>
        <dbReference type="ARBA" id="ARBA00022692"/>
    </source>
</evidence>
<evidence type="ECO:0000256" key="5">
    <source>
        <dbReference type="SAM" id="MobiDB-lite"/>
    </source>
</evidence>
<dbReference type="Pfam" id="PF01694">
    <property type="entry name" value="Rhomboid"/>
    <property type="match status" value="1"/>
</dbReference>
<dbReference type="AlphaFoldDB" id="A0A1D8ASH0"/>
<dbReference type="InterPro" id="IPR023826">
    <property type="entry name" value="Rhom-like_SP_proteobac"/>
</dbReference>
<keyword evidence="2 6" id="KW-0812">Transmembrane</keyword>
<reference evidence="8 9" key="1">
    <citation type="submission" date="2016-06" db="EMBL/GenBank/DDBJ databases">
        <title>Three novel species with peptidoglycan cell walls form the new genus Lacunisphaera gen. nov. in the family Opitutaceae of the verrucomicrobial subdivision 4.</title>
        <authorList>
            <person name="Rast P."/>
            <person name="Gloeckner I."/>
            <person name="Jogler M."/>
            <person name="Boedeker C."/>
            <person name="Jeske O."/>
            <person name="Wiegand S."/>
            <person name="Reinhardt R."/>
            <person name="Schumann P."/>
            <person name="Rohde M."/>
            <person name="Spring S."/>
            <person name="Gloeckner F.O."/>
            <person name="Jogler C."/>
        </authorList>
    </citation>
    <scope>NUCLEOTIDE SEQUENCE [LARGE SCALE GENOMIC DNA]</scope>
    <source>
        <strain evidence="8 9">IG16b</strain>
    </source>
</reference>
<keyword evidence="3 6" id="KW-1133">Transmembrane helix</keyword>
<gene>
    <name evidence="8" type="ORF">Verru16b_00902</name>
</gene>
<feature type="transmembrane region" description="Helical" evidence="6">
    <location>
        <begin position="47"/>
        <end position="70"/>
    </location>
</feature>
<dbReference type="Proteomes" id="UP000095228">
    <property type="component" value="Chromosome"/>
</dbReference>
<name>A0A1D8ASH0_9BACT</name>
<feature type="transmembrane region" description="Helical" evidence="6">
    <location>
        <begin position="77"/>
        <end position="96"/>
    </location>
</feature>
<evidence type="ECO:0000256" key="1">
    <source>
        <dbReference type="ARBA" id="ARBA00004141"/>
    </source>
</evidence>
<dbReference type="GO" id="GO:0004252">
    <property type="term" value="F:serine-type endopeptidase activity"/>
    <property type="evidence" value="ECO:0007669"/>
    <property type="project" value="InterPro"/>
</dbReference>
<dbReference type="InterPro" id="IPR022764">
    <property type="entry name" value="Peptidase_S54_rhomboid_dom"/>
</dbReference>
<dbReference type="EMBL" id="CP016094">
    <property type="protein sequence ID" value="AOS43844.1"/>
    <property type="molecule type" value="Genomic_DNA"/>
</dbReference>
<keyword evidence="4 6" id="KW-0472">Membrane</keyword>
<feature type="region of interest" description="Disordered" evidence="5">
    <location>
        <begin position="189"/>
        <end position="208"/>
    </location>
</feature>
<feature type="domain" description="Peptidase S54 rhomboid" evidence="7">
    <location>
        <begin position="38"/>
        <end position="178"/>
    </location>
</feature>
<proteinExistence type="predicted"/>
<dbReference type="Gene3D" id="1.20.1540.10">
    <property type="entry name" value="Rhomboid-like"/>
    <property type="match status" value="1"/>
</dbReference>
<keyword evidence="9" id="KW-1185">Reference proteome</keyword>
<evidence type="ECO:0000256" key="6">
    <source>
        <dbReference type="SAM" id="Phobius"/>
    </source>
</evidence>
<accession>A0A1D8ASH0</accession>
<dbReference type="RefSeq" id="WP_069961165.1">
    <property type="nucleotide sequence ID" value="NZ_CP016094.1"/>
</dbReference>
<dbReference type="NCBIfam" id="TIGR03902">
    <property type="entry name" value="rhom_GG_sort"/>
    <property type="match status" value="1"/>
</dbReference>
<dbReference type="GO" id="GO:0016020">
    <property type="term" value="C:membrane"/>
    <property type="evidence" value="ECO:0007669"/>
    <property type="project" value="UniProtKB-SubCell"/>
</dbReference>
<feature type="transmembrane region" description="Helical" evidence="6">
    <location>
        <begin position="102"/>
        <end position="119"/>
    </location>
</feature>
<comment type="subcellular location">
    <subcellularLocation>
        <location evidence="1">Membrane</location>
        <topology evidence="1">Multi-pass membrane protein</topology>
    </subcellularLocation>
</comment>
<evidence type="ECO:0000256" key="3">
    <source>
        <dbReference type="ARBA" id="ARBA00022989"/>
    </source>
</evidence>
<evidence type="ECO:0000256" key="4">
    <source>
        <dbReference type="ARBA" id="ARBA00023136"/>
    </source>
</evidence>
<evidence type="ECO:0000259" key="7">
    <source>
        <dbReference type="Pfam" id="PF01694"/>
    </source>
</evidence>
<organism evidence="8 9">
    <name type="scientific">Lacunisphaera limnophila</name>
    <dbReference type="NCBI Taxonomy" id="1838286"/>
    <lineage>
        <taxon>Bacteria</taxon>
        <taxon>Pseudomonadati</taxon>
        <taxon>Verrucomicrobiota</taxon>
        <taxon>Opitutia</taxon>
        <taxon>Opitutales</taxon>
        <taxon>Opitutaceae</taxon>
        <taxon>Lacunisphaera</taxon>
    </lineage>
</organism>